<organism evidence="1 2">
    <name type="scientific">Goodfellowiella coeruleoviolacea</name>
    <dbReference type="NCBI Taxonomy" id="334858"/>
    <lineage>
        <taxon>Bacteria</taxon>
        <taxon>Bacillati</taxon>
        <taxon>Actinomycetota</taxon>
        <taxon>Actinomycetes</taxon>
        <taxon>Pseudonocardiales</taxon>
        <taxon>Pseudonocardiaceae</taxon>
        <taxon>Goodfellowiella</taxon>
    </lineage>
</organism>
<keyword evidence="2" id="KW-1185">Reference proteome</keyword>
<sequence length="311" mass="34925">MTEIAHREASAPVVAGAMTMDQITTLLQLAATDDRRTIGYAEKSAWSSAAQIGGWTYEEAAEAIRYHQATNREYLRAAHITQRIEFARRVARIDQDAGAIAQSGATLPSHAEAVDLWAGDMRAAGANPTCEQRQKAGELLAELLDGAPDASLVLTAAVLAARKFSARIDLELLRLGRDPWEGMLPIPVQYQPDDRVDLFRALQRGLSARWASYEAVEPPEWVTAHEADVRPRIDGNFLAEPDWDHTTPEGEQRWFEEGSAWSEREFRVRQWHKQDLARWTAEQVAAARAWYSAHPEWREECIQLQEGRNAS</sequence>
<proteinExistence type="predicted"/>
<evidence type="ECO:0000313" key="1">
    <source>
        <dbReference type="EMBL" id="MCP2168118.1"/>
    </source>
</evidence>
<name>A0AAE3GLE4_9PSEU</name>
<reference evidence="1" key="1">
    <citation type="submission" date="2022-06" db="EMBL/GenBank/DDBJ databases">
        <title>Genomic Encyclopedia of Archaeal and Bacterial Type Strains, Phase II (KMG-II): from individual species to whole genera.</title>
        <authorList>
            <person name="Goeker M."/>
        </authorList>
    </citation>
    <scope>NUCLEOTIDE SEQUENCE</scope>
    <source>
        <strain evidence="1">DSM 43935</strain>
    </source>
</reference>
<gene>
    <name evidence="1" type="ORF">LX83_004992</name>
</gene>
<protein>
    <submittedName>
        <fullName evidence="1">Uncharacterized protein</fullName>
    </submittedName>
</protein>
<dbReference type="AlphaFoldDB" id="A0AAE3GLE4"/>
<comment type="caution">
    <text evidence="1">The sequence shown here is derived from an EMBL/GenBank/DDBJ whole genome shotgun (WGS) entry which is preliminary data.</text>
</comment>
<dbReference type="Proteomes" id="UP001206128">
    <property type="component" value="Unassembled WGS sequence"/>
</dbReference>
<evidence type="ECO:0000313" key="2">
    <source>
        <dbReference type="Proteomes" id="UP001206128"/>
    </source>
</evidence>
<dbReference type="EMBL" id="JAMTCK010000012">
    <property type="protein sequence ID" value="MCP2168118.1"/>
    <property type="molecule type" value="Genomic_DNA"/>
</dbReference>
<accession>A0AAE3GLE4</accession>